<reference evidence="3" key="3">
    <citation type="submission" date="2020-09" db="EMBL/GenBank/DDBJ databases">
        <authorList>
            <person name="Sun Q."/>
            <person name="Zhou Y."/>
        </authorList>
    </citation>
    <scope>NUCLEOTIDE SEQUENCE</scope>
    <source>
        <strain evidence="3">CGMCC 1.14984</strain>
    </source>
</reference>
<accession>A0A8J3A4P2</accession>
<dbReference type="SUPFAM" id="SSF51735">
    <property type="entry name" value="NAD(P)-binding Rossmann-fold domains"/>
    <property type="match status" value="1"/>
</dbReference>
<dbReference type="SMART" id="SM00822">
    <property type="entry name" value="PKS_KR"/>
    <property type="match status" value="1"/>
</dbReference>
<evidence type="ECO:0000256" key="1">
    <source>
        <dbReference type="ARBA" id="ARBA00006484"/>
    </source>
</evidence>
<dbReference type="Proteomes" id="UP000818603">
    <property type="component" value="Unassembled WGS sequence"/>
</dbReference>
<dbReference type="InterPro" id="IPR002347">
    <property type="entry name" value="SDR_fam"/>
</dbReference>
<evidence type="ECO:0000259" key="2">
    <source>
        <dbReference type="SMART" id="SM00822"/>
    </source>
</evidence>
<dbReference type="GO" id="GO:0032787">
    <property type="term" value="P:monocarboxylic acid metabolic process"/>
    <property type="evidence" value="ECO:0007669"/>
    <property type="project" value="UniProtKB-ARBA"/>
</dbReference>
<dbReference type="PRINTS" id="PR00080">
    <property type="entry name" value="SDRFAMILY"/>
</dbReference>
<dbReference type="Gene3D" id="3.40.50.720">
    <property type="entry name" value="NAD(P)-binding Rossmann-like Domain"/>
    <property type="match status" value="1"/>
</dbReference>
<reference evidence="3" key="1">
    <citation type="journal article" date="2014" name="Int. J. Syst. Evol. Microbiol.">
        <title>Complete genome sequence of Corynebacterium casei LMG S-19264T (=DSM 44701T), isolated from a smear-ripened cheese.</title>
        <authorList>
            <consortium name="US DOE Joint Genome Institute (JGI-PGF)"/>
            <person name="Walter F."/>
            <person name="Albersmeier A."/>
            <person name="Kalinowski J."/>
            <person name="Ruckert C."/>
        </authorList>
    </citation>
    <scope>NUCLEOTIDE SEQUENCE</scope>
    <source>
        <strain evidence="3">CGMCC 1.14984</strain>
    </source>
</reference>
<dbReference type="AlphaFoldDB" id="A0A8J3A4P2"/>
<comment type="caution">
    <text evidence="3">The sequence shown here is derived from an EMBL/GenBank/DDBJ whole genome shotgun (WGS) entry which is preliminary data.</text>
</comment>
<dbReference type="InterPro" id="IPR050259">
    <property type="entry name" value="SDR"/>
</dbReference>
<dbReference type="InterPro" id="IPR020904">
    <property type="entry name" value="Sc_DH/Rdtase_CS"/>
</dbReference>
<organism evidence="3 5">
    <name type="scientific">Aquisalinus luteolus</name>
    <dbReference type="NCBI Taxonomy" id="1566827"/>
    <lineage>
        <taxon>Bacteria</taxon>
        <taxon>Pseudomonadati</taxon>
        <taxon>Pseudomonadota</taxon>
        <taxon>Alphaproteobacteria</taxon>
        <taxon>Parvularculales</taxon>
        <taxon>Parvularculaceae</taxon>
        <taxon>Aquisalinus</taxon>
    </lineage>
</organism>
<dbReference type="FunFam" id="3.40.50.720:FF:000084">
    <property type="entry name" value="Short-chain dehydrogenase reductase"/>
    <property type="match status" value="1"/>
</dbReference>
<dbReference type="PROSITE" id="PS00061">
    <property type="entry name" value="ADH_SHORT"/>
    <property type="match status" value="1"/>
</dbReference>
<proteinExistence type="inferred from homology"/>
<feature type="domain" description="Ketoreductase" evidence="2">
    <location>
        <begin position="8"/>
        <end position="192"/>
    </location>
</feature>
<keyword evidence="6" id="KW-1185">Reference proteome</keyword>
<sequence>MSTSLKGKNALVTGGTRGIGAAIVRRYAAEGANVAFTYQSSKEQADALASEIEALGVTALPIKADAGNPQEAADAVSIAVEALGKVDIVVNNAGVFGIAPVNEATYDELRRQFAVNVDGVHVVTTAAVDHLKDGGRIIIIGSVNGETSIFAGSSIYTATKHAVAGLAKGWARDLATRNILVNVIQPGPVDTDMNPADGEFAAGMTSMVPLGRYAKPEEISGLAAFLAGPDATYITGATINVDGGLTA</sequence>
<evidence type="ECO:0000313" key="3">
    <source>
        <dbReference type="EMBL" id="GGH99684.1"/>
    </source>
</evidence>
<dbReference type="InterPro" id="IPR036291">
    <property type="entry name" value="NAD(P)-bd_dom_sf"/>
</dbReference>
<evidence type="ECO:0000313" key="4">
    <source>
        <dbReference type="EMBL" id="NHK28843.1"/>
    </source>
</evidence>
<gene>
    <name evidence="4" type="ORF">FF098_013055</name>
    <name evidence="3" type="ORF">GCM10011355_26220</name>
</gene>
<reference evidence="4 6" key="2">
    <citation type="submission" date="2020-02" db="EMBL/GenBank/DDBJ databases">
        <title>Genome sequence of Parvularcula flava strain NH6-79.</title>
        <authorList>
            <person name="Abdul Karim M.H."/>
            <person name="Lam M.Q."/>
            <person name="Chen S.J."/>
            <person name="Yahya A."/>
            <person name="Shahir S."/>
            <person name="Shamsir M.S."/>
            <person name="Chong C.S."/>
        </authorList>
    </citation>
    <scope>NUCLEOTIDE SEQUENCE [LARGE SCALE GENOMIC DNA]</scope>
    <source>
        <strain evidence="4 6">NH6-79</strain>
    </source>
</reference>
<dbReference type="PANTHER" id="PTHR42879">
    <property type="entry name" value="3-OXOACYL-(ACYL-CARRIER-PROTEIN) REDUCTASE"/>
    <property type="match status" value="1"/>
</dbReference>
<dbReference type="Proteomes" id="UP000621856">
    <property type="component" value="Unassembled WGS sequence"/>
</dbReference>
<dbReference type="InterPro" id="IPR057326">
    <property type="entry name" value="KR_dom"/>
</dbReference>
<dbReference type="CDD" id="cd05233">
    <property type="entry name" value="SDR_c"/>
    <property type="match status" value="1"/>
</dbReference>
<dbReference type="RefSeq" id="WP_155141171.1">
    <property type="nucleotide sequence ID" value="NZ_BMGZ01000002.1"/>
</dbReference>
<comment type="similarity">
    <text evidence="1">Belongs to the short-chain dehydrogenases/reductases (SDR) family.</text>
</comment>
<dbReference type="EMBL" id="VCJR02000002">
    <property type="protein sequence ID" value="NHK28843.1"/>
    <property type="molecule type" value="Genomic_DNA"/>
</dbReference>
<protein>
    <submittedName>
        <fullName evidence="3">3-ketoacyl-ACP reductase</fullName>
    </submittedName>
    <submittedName>
        <fullName evidence="4">3-oxoacyl-ACP reductase FabG</fullName>
    </submittedName>
</protein>
<dbReference type="PANTHER" id="PTHR42879:SF2">
    <property type="entry name" value="3-OXOACYL-[ACYL-CARRIER-PROTEIN] REDUCTASE FABG"/>
    <property type="match status" value="1"/>
</dbReference>
<evidence type="ECO:0000313" key="6">
    <source>
        <dbReference type="Proteomes" id="UP000818603"/>
    </source>
</evidence>
<dbReference type="PRINTS" id="PR00081">
    <property type="entry name" value="GDHRDH"/>
</dbReference>
<dbReference type="EMBL" id="BMGZ01000002">
    <property type="protein sequence ID" value="GGH99684.1"/>
    <property type="molecule type" value="Genomic_DNA"/>
</dbReference>
<name>A0A8J3A4P2_9PROT</name>
<dbReference type="Pfam" id="PF13561">
    <property type="entry name" value="adh_short_C2"/>
    <property type="match status" value="1"/>
</dbReference>
<evidence type="ECO:0000313" key="5">
    <source>
        <dbReference type="Proteomes" id="UP000621856"/>
    </source>
</evidence>